<feature type="region of interest" description="Disordered" evidence="1">
    <location>
        <begin position="151"/>
        <end position="174"/>
    </location>
</feature>
<evidence type="ECO:0008006" key="4">
    <source>
        <dbReference type="Google" id="ProtNLM"/>
    </source>
</evidence>
<evidence type="ECO:0000313" key="3">
    <source>
        <dbReference type="Proteomes" id="UP001629744"/>
    </source>
</evidence>
<reference evidence="2 3" key="1">
    <citation type="submission" date="2023-11" db="EMBL/GenBank/DDBJ databases">
        <authorList>
            <person name="Val-Calvo J."/>
            <person name="Scortti M."/>
            <person name="Vazquez-Boland J."/>
        </authorList>
    </citation>
    <scope>NUCLEOTIDE SEQUENCE [LARGE SCALE GENOMIC DNA]</scope>
    <source>
        <strain evidence="2 3">DSM 46662</strain>
    </source>
</reference>
<dbReference type="SUPFAM" id="SSF47598">
    <property type="entry name" value="Ribbon-helix-helix"/>
    <property type="match status" value="1"/>
</dbReference>
<dbReference type="InterPro" id="IPR010985">
    <property type="entry name" value="Ribbon_hlx_hlx"/>
</dbReference>
<dbReference type="Proteomes" id="UP001629744">
    <property type="component" value="Unassembled WGS sequence"/>
</dbReference>
<feature type="region of interest" description="Disordered" evidence="1">
    <location>
        <begin position="75"/>
        <end position="109"/>
    </location>
</feature>
<dbReference type="RefSeq" id="WP_348608200.1">
    <property type="nucleotide sequence ID" value="NZ_CP157276.1"/>
</dbReference>
<protein>
    <recommendedName>
        <fullName evidence="4">Toxin-antitoxin system HicB family antitoxin</fullName>
    </recommendedName>
</protein>
<dbReference type="EMBL" id="JBDLNU010000001">
    <property type="protein sequence ID" value="MFM1727282.1"/>
    <property type="molecule type" value="Genomic_DNA"/>
</dbReference>
<dbReference type="InterPro" id="IPR013321">
    <property type="entry name" value="Arc_rbn_hlx_hlx"/>
</dbReference>
<dbReference type="Gene3D" id="1.10.1220.10">
    <property type="entry name" value="Met repressor-like"/>
    <property type="match status" value="1"/>
</dbReference>
<name>A0ABW9FP43_9NOCA</name>
<organism evidence="2 3">
    <name type="scientific">Prescottella soli</name>
    <dbReference type="NCBI Taxonomy" id="1543852"/>
    <lineage>
        <taxon>Bacteria</taxon>
        <taxon>Bacillati</taxon>
        <taxon>Actinomycetota</taxon>
        <taxon>Actinomycetes</taxon>
        <taxon>Mycobacteriales</taxon>
        <taxon>Nocardiaceae</taxon>
        <taxon>Prescottella</taxon>
    </lineage>
</organism>
<keyword evidence="3" id="KW-1185">Reference proteome</keyword>
<evidence type="ECO:0000313" key="2">
    <source>
        <dbReference type="EMBL" id="MFM1727282.1"/>
    </source>
</evidence>
<comment type="caution">
    <text evidence="2">The sequence shown here is derived from an EMBL/GenBank/DDBJ whole genome shotgun (WGS) entry which is preliminary data.</text>
</comment>
<gene>
    <name evidence="2" type="ORF">ABEU19_000740</name>
</gene>
<accession>A0ABW9FP43</accession>
<proteinExistence type="predicted"/>
<evidence type="ECO:0000256" key="1">
    <source>
        <dbReference type="SAM" id="MobiDB-lite"/>
    </source>
</evidence>
<feature type="compositionally biased region" description="Basic and acidic residues" evidence="1">
    <location>
        <begin position="153"/>
        <end position="162"/>
    </location>
</feature>
<sequence length="174" mass="18427">MDLTPYVTALQNDLAVAAEAGGPEARAVAERLTAPLDSAVRLALLDALSAAANEITRDLAPGSVDLRLRGREPGFVVTPPPAPPAFDELAAPQEAPTAPSTRPADVEDGPMTRINLRLSQDLKDRVEDAARAAGLSVNSWLVRAATAALDENTTTRRPERRAPTGGDRFTGWVR</sequence>